<proteinExistence type="predicted"/>
<dbReference type="Pfam" id="PF12083">
    <property type="entry name" value="DUF3560"/>
    <property type="match status" value="1"/>
</dbReference>
<dbReference type="PROSITE" id="PS00092">
    <property type="entry name" value="N6_MTASE"/>
    <property type="match status" value="1"/>
</dbReference>
<feature type="compositionally biased region" description="Basic and acidic residues" evidence="2">
    <location>
        <begin position="141"/>
        <end position="150"/>
    </location>
</feature>
<dbReference type="InterPro" id="IPR002052">
    <property type="entry name" value="DNA_methylase_N6_adenine_CS"/>
</dbReference>
<dbReference type="RefSeq" id="WP_106239837.1">
    <property type="nucleotide sequence ID" value="NZ_PVNG01000006.1"/>
</dbReference>
<gene>
    <name evidence="3" type="ORF">B0I32_106321</name>
</gene>
<evidence type="ECO:0000313" key="4">
    <source>
        <dbReference type="Proteomes" id="UP000238312"/>
    </source>
</evidence>
<name>A0A2T0N2K8_9ACTN</name>
<dbReference type="GO" id="GO:0008168">
    <property type="term" value="F:methyltransferase activity"/>
    <property type="evidence" value="ECO:0007669"/>
    <property type="project" value="InterPro"/>
</dbReference>
<comment type="caution">
    <text evidence="3">The sequence shown here is derived from an EMBL/GenBank/DDBJ whole genome shotgun (WGS) entry which is preliminary data.</text>
</comment>
<dbReference type="PRINTS" id="PR00507">
    <property type="entry name" value="N12N6MTFRASE"/>
</dbReference>
<protein>
    <submittedName>
        <fullName evidence="3">Uncharacterized protein DUF3560</fullName>
    </submittedName>
</protein>
<dbReference type="GO" id="GO:0003676">
    <property type="term" value="F:nucleic acid binding"/>
    <property type="evidence" value="ECO:0007669"/>
    <property type="project" value="InterPro"/>
</dbReference>
<dbReference type="AlphaFoldDB" id="A0A2T0N2K8"/>
<dbReference type="InterPro" id="IPR021944">
    <property type="entry name" value="DUF3560"/>
</dbReference>
<evidence type="ECO:0000256" key="2">
    <source>
        <dbReference type="SAM" id="MobiDB-lite"/>
    </source>
</evidence>
<dbReference type="EMBL" id="PVNG01000006">
    <property type="protein sequence ID" value="PRX66185.1"/>
    <property type="molecule type" value="Genomic_DNA"/>
</dbReference>
<dbReference type="GO" id="GO:0032259">
    <property type="term" value="P:methylation"/>
    <property type="evidence" value="ECO:0007669"/>
    <property type="project" value="InterPro"/>
</dbReference>
<feature type="region of interest" description="Disordered" evidence="2">
    <location>
        <begin position="141"/>
        <end position="166"/>
    </location>
</feature>
<accession>A0A2T0N2K8</accession>
<dbReference type="OrthoDB" id="270332at2"/>
<feature type="coiled-coil region" evidence="1">
    <location>
        <begin position="86"/>
        <end position="113"/>
    </location>
</feature>
<dbReference type="Proteomes" id="UP000238312">
    <property type="component" value="Unassembled WGS sequence"/>
</dbReference>
<reference evidence="3 4" key="1">
    <citation type="submission" date="2018-03" db="EMBL/GenBank/DDBJ databases">
        <title>Genomic Encyclopedia of Type Strains, Phase III (KMG-III): the genomes of soil and plant-associated and newly described type strains.</title>
        <authorList>
            <person name="Whitman W."/>
        </authorList>
    </citation>
    <scope>NUCLEOTIDE SEQUENCE [LARGE SCALE GENOMIC DNA]</scope>
    <source>
        <strain evidence="3 4">CGMCC 4.7104</strain>
    </source>
</reference>
<organism evidence="3 4">
    <name type="scientific">Nonomuraea fuscirosea</name>
    <dbReference type="NCBI Taxonomy" id="1291556"/>
    <lineage>
        <taxon>Bacteria</taxon>
        <taxon>Bacillati</taxon>
        <taxon>Actinomycetota</taxon>
        <taxon>Actinomycetes</taxon>
        <taxon>Streptosporangiales</taxon>
        <taxon>Streptosporangiaceae</taxon>
        <taxon>Nonomuraea</taxon>
    </lineage>
</organism>
<dbReference type="SUPFAM" id="SSF53335">
    <property type="entry name" value="S-adenosyl-L-methionine-dependent methyltransferases"/>
    <property type="match status" value="1"/>
</dbReference>
<evidence type="ECO:0000256" key="1">
    <source>
        <dbReference type="SAM" id="Coils"/>
    </source>
</evidence>
<dbReference type="Gene3D" id="3.40.50.150">
    <property type="entry name" value="Vaccinia Virus protein VP39"/>
    <property type="match status" value="1"/>
</dbReference>
<evidence type="ECO:0000313" key="3">
    <source>
        <dbReference type="EMBL" id="PRX66185.1"/>
    </source>
</evidence>
<sequence length="539" mass="59152">MTITIKHNHEDGTLVYGTRKGDGVYEIIRLWENGGFKFFPSIRMLGLRNSRDQVADRYAISAAAKALRAAGYEVEVEIDDTFRDRAQVLADKADRLEDRRDALERKADRHAGAAAAAHDRAEQLSERFAGGQPILVGHHSERGARADQKRMHQAMSKSVRENDAAQSAAERANAVGSQMRRSATPAVTRRRIETAEAELRQIQKGLDGYERRHLDYGGNPRYIEDHAPAQGDYRERLLARKAQLDNQLEYDRAQLAAAIEAGEYVMWHKGNVHVGDMVTYWMRGRRRTVVKVNKVTVAVESGYSWPDKVKFTDILAVDCPHGEDGPAITTTNRPKKKGQARPKVEVPKMNMDELAAKIEAALPEVPRDSEAFFSPPAVVARILDAAGLEPGMVVLEPSAGAGAIAKAAAAAGCEVHCIKRYPQLSKDLLDVPGIVGLTTGDFLQAAPSHFPDRFDRVLMNPPFSRGQDIAHVVHALQFVKPGGRLVAVMGAGITFSQVKAAQDFRQLVEDWEGEIIPLPKDAFAAAGLSVLTVAVVIPC</sequence>
<keyword evidence="4" id="KW-1185">Reference proteome</keyword>
<keyword evidence="1" id="KW-0175">Coiled coil</keyword>
<dbReference type="InterPro" id="IPR029063">
    <property type="entry name" value="SAM-dependent_MTases_sf"/>
</dbReference>